<dbReference type="EMBL" id="KE651167">
    <property type="protein sequence ID" value="EEB07902.2"/>
    <property type="molecule type" value="Genomic_DNA"/>
</dbReference>
<dbReference type="OMA" id="VCWMRLE"/>
<dbReference type="PIRSF" id="PIRSF011312">
    <property type="entry name" value="Cell_cycle_HUS1"/>
    <property type="match status" value="1"/>
</dbReference>
<dbReference type="eggNOG" id="KOG3999">
    <property type="taxonomic scope" value="Eukaryota"/>
</dbReference>
<comment type="subcellular location">
    <subcellularLocation>
        <location evidence="1">Nucleus</location>
    </subcellularLocation>
</comment>
<dbReference type="VEuPathDB" id="FungiDB:SJAG_03026"/>
<evidence type="ECO:0000313" key="5">
    <source>
        <dbReference type="EMBL" id="EEB07902.2"/>
    </source>
</evidence>
<organism evidence="5 7">
    <name type="scientific">Schizosaccharomyces japonicus (strain yFS275 / FY16936)</name>
    <name type="common">Fission yeast</name>
    <dbReference type="NCBI Taxonomy" id="402676"/>
    <lineage>
        <taxon>Eukaryota</taxon>
        <taxon>Fungi</taxon>
        <taxon>Dikarya</taxon>
        <taxon>Ascomycota</taxon>
        <taxon>Taphrinomycotina</taxon>
        <taxon>Schizosaccharomycetes</taxon>
        <taxon>Schizosaccharomycetales</taxon>
        <taxon>Schizosaccharomycetaceae</taxon>
        <taxon>Schizosaccharomyces</taxon>
    </lineage>
</organism>
<dbReference type="InterPro" id="IPR007150">
    <property type="entry name" value="HUS1/Mec3"/>
</dbReference>
<dbReference type="GO" id="GO:0044778">
    <property type="term" value="P:meiotic DNA integrity checkpoint signaling"/>
    <property type="evidence" value="ECO:0000318"/>
    <property type="project" value="GO_Central"/>
</dbReference>
<evidence type="ECO:0000256" key="1">
    <source>
        <dbReference type="ARBA" id="ARBA00004123"/>
    </source>
</evidence>
<evidence type="ECO:0000256" key="2">
    <source>
        <dbReference type="ARBA" id="ARBA00005563"/>
    </source>
</evidence>
<dbReference type="PANTHER" id="PTHR12900">
    <property type="entry name" value="MITOTIC AND DNA DAMAGE CHECKPOINT PROTEIN HUS1"/>
    <property type="match status" value="1"/>
</dbReference>
<dbReference type="AlphaFoldDB" id="B6K345"/>
<dbReference type="GO" id="GO:0000724">
    <property type="term" value="P:double-strand break repair via homologous recombination"/>
    <property type="evidence" value="ECO:0000318"/>
    <property type="project" value="GO_Central"/>
</dbReference>
<evidence type="ECO:0000313" key="6">
    <source>
        <dbReference type="JaponicusDB" id="SJAG_03026"/>
    </source>
</evidence>
<dbReference type="STRING" id="402676.B6K345"/>
<dbReference type="InterPro" id="IPR046938">
    <property type="entry name" value="DNA_clamp_sf"/>
</dbReference>
<evidence type="ECO:0000256" key="4">
    <source>
        <dbReference type="PIRNR" id="PIRNR011312"/>
    </source>
</evidence>
<dbReference type="RefSeq" id="XP_002174195.2">
    <property type="nucleotide sequence ID" value="XM_002174159.2"/>
</dbReference>
<dbReference type="GO" id="GO:0005730">
    <property type="term" value="C:nucleolus"/>
    <property type="evidence" value="ECO:0007669"/>
    <property type="project" value="InterPro"/>
</dbReference>
<dbReference type="HOGENOM" id="CLU_035754_0_0_1"/>
<sequence>MSCAGFLQSLACFFSGPMRFKTRISNLPTLSRLAQSLDRIGKFCWIRLMPETVNFVVIPEFKTTQVWAVVEIETVFEDYIVQSNAENVINLEVPTANLYKALRSATNAAHATLRLTKQNNQAILSLSTTWSGRAFGSNIVTHNIAVKVLSHNYVSLVKEPTVPEPNCHIFLPPLNVMKAVVDRYRSMSDRIIFSANMAGELELAICTPAAKIKTRWSNLQNPELDPSQVQDVSQHPSQMREPHEFVEMRLDSREFSNILLVSNVSRKVIACLCEGHALVLYVYITDPEDEHTAVLTYYMSTFLD</sequence>
<dbReference type="GO" id="GO:0031573">
    <property type="term" value="P:mitotic intra-S DNA damage checkpoint signaling"/>
    <property type="evidence" value="ECO:0000318"/>
    <property type="project" value="GO_Central"/>
</dbReference>
<dbReference type="PANTHER" id="PTHR12900:SF0">
    <property type="entry name" value="CHECKPOINT PROTEIN"/>
    <property type="match status" value="1"/>
</dbReference>
<comment type="similarity">
    <text evidence="2 4">Belongs to the HUS1 family.</text>
</comment>
<name>B6K345_SCHJY</name>
<dbReference type="GO" id="GO:0030896">
    <property type="term" value="C:checkpoint clamp complex"/>
    <property type="evidence" value="ECO:0000318"/>
    <property type="project" value="GO_Central"/>
</dbReference>
<dbReference type="InterPro" id="IPR016580">
    <property type="entry name" value="HUS1"/>
</dbReference>
<keyword evidence="3" id="KW-0539">Nucleus</keyword>
<protein>
    <recommendedName>
        <fullName evidence="4">Checkpoint protein</fullName>
    </recommendedName>
</protein>
<reference evidence="5 7" key="1">
    <citation type="journal article" date="2011" name="Science">
        <title>Comparative functional genomics of the fission yeasts.</title>
        <authorList>
            <person name="Rhind N."/>
            <person name="Chen Z."/>
            <person name="Yassour M."/>
            <person name="Thompson D.A."/>
            <person name="Haas B.J."/>
            <person name="Habib N."/>
            <person name="Wapinski I."/>
            <person name="Roy S."/>
            <person name="Lin M.F."/>
            <person name="Heiman D.I."/>
            <person name="Young S.K."/>
            <person name="Furuya K."/>
            <person name="Guo Y."/>
            <person name="Pidoux A."/>
            <person name="Chen H.M."/>
            <person name="Robbertse B."/>
            <person name="Goldberg J.M."/>
            <person name="Aoki K."/>
            <person name="Bayne E.H."/>
            <person name="Berlin A.M."/>
            <person name="Desjardins C.A."/>
            <person name="Dobbs E."/>
            <person name="Dukaj L."/>
            <person name="Fan L."/>
            <person name="FitzGerald M.G."/>
            <person name="French C."/>
            <person name="Gujja S."/>
            <person name="Hansen K."/>
            <person name="Keifenheim D."/>
            <person name="Levin J.Z."/>
            <person name="Mosher R.A."/>
            <person name="Mueller C.A."/>
            <person name="Pfiffner J."/>
            <person name="Priest M."/>
            <person name="Russ C."/>
            <person name="Smialowska A."/>
            <person name="Swoboda P."/>
            <person name="Sykes S.M."/>
            <person name="Vaughn M."/>
            <person name="Vengrova S."/>
            <person name="Yoder R."/>
            <person name="Zeng Q."/>
            <person name="Allshire R."/>
            <person name="Baulcombe D."/>
            <person name="Birren B.W."/>
            <person name="Brown W."/>
            <person name="Ekwall K."/>
            <person name="Kellis M."/>
            <person name="Leatherwood J."/>
            <person name="Levin H."/>
            <person name="Margalit H."/>
            <person name="Martienssen R."/>
            <person name="Nieduszynski C.A."/>
            <person name="Spatafora J.W."/>
            <person name="Friedman N."/>
            <person name="Dalgaard J.Z."/>
            <person name="Baumann P."/>
            <person name="Niki H."/>
            <person name="Regev A."/>
            <person name="Nusbaum C."/>
        </authorList>
    </citation>
    <scope>NUCLEOTIDE SEQUENCE [LARGE SCALE GENOMIC DNA]</scope>
    <source>
        <strain evidence="7">yFS275 / FY16936</strain>
    </source>
</reference>
<dbReference type="GO" id="GO:0000723">
    <property type="term" value="P:telomere maintenance"/>
    <property type="evidence" value="ECO:0000318"/>
    <property type="project" value="GO_Central"/>
</dbReference>
<evidence type="ECO:0000313" key="7">
    <source>
        <dbReference type="Proteomes" id="UP000001744"/>
    </source>
</evidence>
<dbReference type="JaponicusDB" id="SJAG_03026">
    <property type="gene designation" value="hus1"/>
</dbReference>
<dbReference type="GO" id="GO:0035861">
    <property type="term" value="C:site of double-strand break"/>
    <property type="evidence" value="ECO:0000318"/>
    <property type="project" value="GO_Central"/>
</dbReference>
<keyword evidence="7" id="KW-1185">Reference proteome</keyword>
<dbReference type="GO" id="GO:0140445">
    <property type="term" value="C:chromosome, telomeric repeat region"/>
    <property type="evidence" value="ECO:0007669"/>
    <property type="project" value="EnsemblFungi"/>
</dbReference>
<evidence type="ECO:0000256" key="3">
    <source>
        <dbReference type="ARBA" id="ARBA00023242"/>
    </source>
</evidence>
<dbReference type="SUPFAM" id="SSF55979">
    <property type="entry name" value="DNA clamp"/>
    <property type="match status" value="1"/>
</dbReference>
<dbReference type="GO" id="GO:0033314">
    <property type="term" value="P:mitotic DNA replication checkpoint signaling"/>
    <property type="evidence" value="ECO:0000318"/>
    <property type="project" value="GO_Central"/>
</dbReference>
<dbReference type="GeneID" id="7048943"/>
<dbReference type="Pfam" id="PF04005">
    <property type="entry name" value="Hus1"/>
    <property type="match status" value="1"/>
</dbReference>
<dbReference type="Proteomes" id="UP000001744">
    <property type="component" value="Unassembled WGS sequence"/>
</dbReference>
<gene>
    <name evidence="6" type="primary">hus1</name>
    <name evidence="5" type="ORF">SJAG_03026</name>
</gene>
<dbReference type="OrthoDB" id="419537at2759"/>
<accession>B6K345</accession>
<dbReference type="Gene3D" id="3.70.10.10">
    <property type="match status" value="1"/>
</dbReference>
<proteinExistence type="inferred from homology"/>
<dbReference type="GO" id="GO:0006289">
    <property type="term" value="P:nucleotide-excision repair"/>
    <property type="evidence" value="ECO:0000318"/>
    <property type="project" value="GO_Central"/>
</dbReference>